<keyword evidence="7 8" id="KW-0315">Glutamine amidotransferase</keyword>
<comment type="function">
    <text evidence="8">Catalyzes the ATP-dependent amidation of the two carboxylate groups at positions a and c of cobyrinate, using either L-glutamine or ammonia as the nitrogen source.</text>
</comment>
<evidence type="ECO:0000256" key="7">
    <source>
        <dbReference type="ARBA" id="ARBA00022962"/>
    </source>
</evidence>
<evidence type="ECO:0000313" key="12">
    <source>
        <dbReference type="Proteomes" id="UP001379533"/>
    </source>
</evidence>
<evidence type="ECO:0000259" key="10">
    <source>
        <dbReference type="Pfam" id="PF07685"/>
    </source>
</evidence>
<keyword evidence="12" id="KW-1185">Reference proteome</keyword>
<dbReference type="PROSITE" id="PS51274">
    <property type="entry name" value="GATASE_COBBQ"/>
    <property type="match status" value="1"/>
</dbReference>
<evidence type="ECO:0000256" key="6">
    <source>
        <dbReference type="ARBA" id="ARBA00022842"/>
    </source>
</evidence>
<dbReference type="Gene3D" id="3.40.50.880">
    <property type="match status" value="1"/>
</dbReference>
<comment type="catalytic activity">
    <reaction evidence="8">
        <text>cob(II)yrinate + 2 L-glutamine + 2 ATP + 2 H2O = cob(II)yrinate a,c diamide + 2 L-glutamate + 2 ADP + 2 phosphate + 2 H(+)</text>
        <dbReference type="Rhea" id="RHEA:26289"/>
        <dbReference type="ChEBI" id="CHEBI:15377"/>
        <dbReference type="ChEBI" id="CHEBI:15378"/>
        <dbReference type="ChEBI" id="CHEBI:29985"/>
        <dbReference type="ChEBI" id="CHEBI:30616"/>
        <dbReference type="ChEBI" id="CHEBI:43474"/>
        <dbReference type="ChEBI" id="CHEBI:58359"/>
        <dbReference type="ChEBI" id="CHEBI:58537"/>
        <dbReference type="ChEBI" id="CHEBI:58894"/>
        <dbReference type="ChEBI" id="CHEBI:456216"/>
        <dbReference type="EC" id="6.3.5.11"/>
    </reaction>
</comment>
<reference evidence="11 12" key="1">
    <citation type="submission" date="2021-12" db="EMBL/GenBank/DDBJ databases">
        <title>Discovery of the Pendulisporaceae a myxobacterial family with distinct sporulation behavior and unique specialized metabolism.</title>
        <authorList>
            <person name="Garcia R."/>
            <person name="Popoff A."/>
            <person name="Bader C.D."/>
            <person name="Loehr J."/>
            <person name="Walesch S."/>
            <person name="Walt C."/>
            <person name="Boldt J."/>
            <person name="Bunk B."/>
            <person name="Haeckl F.J.F.P.J."/>
            <person name="Gunesch A.P."/>
            <person name="Birkelbach J."/>
            <person name="Nuebel U."/>
            <person name="Pietschmann T."/>
            <person name="Bach T."/>
            <person name="Mueller R."/>
        </authorList>
    </citation>
    <scope>NUCLEOTIDE SEQUENCE [LARGE SCALE GENOMIC DNA]</scope>
    <source>
        <strain evidence="11 12">MSr12523</strain>
    </source>
</reference>
<evidence type="ECO:0000256" key="2">
    <source>
        <dbReference type="ARBA" id="ARBA00022573"/>
    </source>
</evidence>
<keyword evidence="4 8" id="KW-0547">Nucleotide-binding</keyword>
<dbReference type="InterPro" id="IPR004484">
    <property type="entry name" value="CbiA/CobB_synth"/>
</dbReference>
<dbReference type="HAMAP" id="MF_00027">
    <property type="entry name" value="CobB_CbiA"/>
    <property type="match status" value="1"/>
</dbReference>
<dbReference type="CDD" id="cd05388">
    <property type="entry name" value="CobB_N"/>
    <property type="match status" value="1"/>
</dbReference>
<dbReference type="PANTHER" id="PTHR43873:SF1">
    <property type="entry name" value="COBYRINATE A,C-DIAMIDE SYNTHASE"/>
    <property type="match status" value="1"/>
</dbReference>
<name>A0ABZ2K8F7_9BACT</name>
<dbReference type="SUPFAM" id="SSF52540">
    <property type="entry name" value="P-loop containing nucleoside triphosphate hydrolases"/>
    <property type="match status" value="1"/>
</dbReference>
<dbReference type="NCBIfam" id="TIGR00379">
    <property type="entry name" value="cobB"/>
    <property type="match status" value="1"/>
</dbReference>
<proteinExistence type="inferred from homology"/>
<feature type="domain" description="CobB/CobQ-like glutamine amidotransferase" evidence="10">
    <location>
        <begin position="248"/>
        <end position="441"/>
    </location>
</feature>
<comment type="pathway">
    <text evidence="8">Cofactor biosynthesis; adenosylcobalamin biosynthesis; cob(II)yrinate a,c-diamide from sirohydrochlorin (anaerobic route): step 10/10.</text>
</comment>
<keyword evidence="2 8" id="KW-0169">Cobalamin biosynthesis</keyword>
<comment type="miscellaneous">
    <text evidence="8">The a and c carboxylates of cobyrinate are activated for nucleophilic attack via formation of a phosphorylated intermediate by ATP. CbiA catalyzes first the amidation of the c-carboxylate, and then that of the a-carboxylate.</text>
</comment>
<dbReference type="SUPFAM" id="SSF52317">
    <property type="entry name" value="Class I glutamine amidotransferase-like"/>
    <property type="match status" value="1"/>
</dbReference>
<dbReference type="PANTHER" id="PTHR43873">
    <property type="entry name" value="COBYRINATE A,C-DIAMIDE SYNTHASE"/>
    <property type="match status" value="1"/>
</dbReference>
<dbReference type="Proteomes" id="UP001379533">
    <property type="component" value="Chromosome"/>
</dbReference>
<organism evidence="11 12">
    <name type="scientific">Pendulispora brunnea</name>
    <dbReference type="NCBI Taxonomy" id="2905690"/>
    <lineage>
        <taxon>Bacteria</taxon>
        <taxon>Pseudomonadati</taxon>
        <taxon>Myxococcota</taxon>
        <taxon>Myxococcia</taxon>
        <taxon>Myxococcales</taxon>
        <taxon>Sorangiineae</taxon>
        <taxon>Pendulisporaceae</taxon>
        <taxon>Pendulispora</taxon>
    </lineage>
</organism>
<sequence length="461" mass="49415">MSDLAFPRLVIAGTSSGVGKTTVTVALARALRARGLRVALFKCGPDYLDPTYHARAIDAPSQNLDGWMMGHEAVRATFAHAARDADISLIEGVMGLYDGASPTGEEGSTAEIAKWLEAPVVLVVDAGGMARSIAALVGGFASFDPKLHVAAAIANRVGSRSHLDLLRRALRTPPILGGFPRDEEHAFAERHLGLRTADESALPASLLDHWAEQASSWFSLDALLALATSVLPVPVPVRVPMPATSGCRIAIARDDAFHFYYADNLRRLESLGAELVPFSPMRDATLPDADGLYLGGGYPEVHAAALSANVAMREAVASFAQAGGPIYAECGGLMYLTQAIVTTDGERHPMVGLVPTEARMCAKLQALGYVEVETQTKTILGGAGSRFRGHQFRYSELSPEPPPSIERVYSLRRRRGDETSREGFRIGNVIASYVHAHWASNPRIAASFVESCAAYRKTRTP</sequence>
<dbReference type="InterPro" id="IPR029062">
    <property type="entry name" value="Class_I_gatase-like"/>
</dbReference>
<dbReference type="InterPro" id="IPR002586">
    <property type="entry name" value="CobQ/CobB/MinD/ParA_Nub-bd_dom"/>
</dbReference>
<evidence type="ECO:0000256" key="3">
    <source>
        <dbReference type="ARBA" id="ARBA00022598"/>
    </source>
</evidence>
<protein>
    <recommendedName>
        <fullName evidence="8">Cobyrinate a,c-diamide synthase</fullName>
        <ecNumber evidence="8">6.3.5.11</ecNumber>
    </recommendedName>
    <alternativeName>
        <fullName evidence="8">Cobyrinic acid a,c-diamide synthetase</fullName>
    </alternativeName>
</protein>
<comment type="domain">
    <text evidence="8">Comprises of two domains. The C-terminal domain contains the binding site for glutamine and catalyzes the hydrolysis of this substrate to glutamate and ammonia. The N-terminal domain is anticipated to bind ATP and cobyrinate and catalyzes the ultimate synthesis of the diamide product. The ammonia produced via the glutaminase domain is probably translocated to the adjacent domain via a molecular tunnel, where it reacts with an activated intermediate.</text>
</comment>
<feature type="active site" description="Nucleophile" evidence="8">
    <location>
        <position position="330"/>
    </location>
</feature>
<feature type="domain" description="CobQ/CobB/MinD/ParA nucleotide binding" evidence="9">
    <location>
        <begin position="9"/>
        <end position="188"/>
    </location>
</feature>
<feature type="site" description="Increases nucleophilicity of active site Cys" evidence="8">
    <location>
        <position position="435"/>
    </location>
</feature>
<gene>
    <name evidence="8" type="primary">cbiA</name>
    <name evidence="11" type="ORF">LZC95_52245</name>
</gene>
<accession>A0ABZ2K8F7</accession>
<dbReference type="Pfam" id="PF07685">
    <property type="entry name" value="GATase_3"/>
    <property type="match status" value="1"/>
</dbReference>
<comment type="cofactor">
    <cofactor evidence="1 8">
        <name>Mg(2+)</name>
        <dbReference type="ChEBI" id="CHEBI:18420"/>
    </cofactor>
</comment>
<dbReference type="InterPro" id="IPR027417">
    <property type="entry name" value="P-loop_NTPase"/>
</dbReference>
<keyword evidence="3 8" id="KW-0436">Ligase</keyword>
<dbReference type="CDD" id="cd03130">
    <property type="entry name" value="GATase1_CobB"/>
    <property type="match status" value="1"/>
</dbReference>
<dbReference type="EMBL" id="CP089982">
    <property type="protein sequence ID" value="WXA94981.1"/>
    <property type="molecule type" value="Genomic_DNA"/>
</dbReference>
<evidence type="ECO:0000256" key="5">
    <source>
        <dbReference type="ARBA" id="ARBA00022840"/>
    </source>
</evidence>
<keyword evidence="5 8" id="KW-0067">ATP-binding</keyword>
<keyword evidence="6 8" id="KW-0460">Magnesium</keyword>
<dbReference type="Gene3D" id="3.40.50.300">
    <property type="entry name" value="P-loop containing nucleotide triphosphate hydrolases"/>
    <property type="match status" value="2"/>
</dbReference>
<dbReference type="NCBIfam" id="NF002204">
    <property type="entry name" value="PRK01077.1"/>
    <property type="match status" value="1"/>
</dbReference>
<dbReference type="InterPro" id="IPR011698">
    <property type="entry name" value="GATase_3"/>
</dbReference>
<evidence type="ECO:0000256" key="8">
    <source>
        <dbReference type="HAMAP-Rule" id="MF_00027"/>
    </source>
</evidence>
<dbReference type="RefSeq" id="WP_394845590.1">
    <property type="nucleotide sequence ID" value="NZ_CP089982.1"/>
</dbReference>
<dbReference type="Pfam" id="PF01656">
    <property type="entry name" value="CbiA"/>
    <property type="match status" value="1"/>
</dbReference>
<comment type="similarity">
    <text evidence="8">Belongs to the CobB/CbiA family.</text>
</comment>
<dbReference type="EC" id="6.3.5.11" evidence="8"/>
<evidence type="ECO:0000256" key="4">
    <source>
        <dbReference type="ARBA" id="ARBA00022741"/>
    </source>
</evidence>
<evidence type="ECO:0000313" key="11">
    <source>
        <dbReference type="EMBL" id="WXA94981.1"/>
    </source>
</evidence>
<evidence type="ECO:0000259" key="9">
    <source>
        <dbReference type="Pfam" id="PF01656"/>
    </source>
</evidence>
<evidence type="ECO:0000256" key="1">
    <source>
        <dbReference type="ARBA" id="ARBA00001946"/>
    </source>
</evidence>